<keyword evidence="4 5" id="KW-0720">Serine protease</keyword>
<evidence type="ECO:0000256" key="4">
    <source>
        <dbReference type="ARBA" id="ARBA00022825"/>
    </source>
</evidence>
<evidence type="ECO:0000256" key="6">
    <source>
        <dbReference type="SAM" id="Phobius"/>
    </source>
</evidence>
<protein>
    <submittedName>
        <fullName evidence="8">Carboxyl-terminal processing protease</fullName>
    </submittedName>
</protein>
<dbReference type="InterPro" id="IPR001478">
    <property type="entry name" value="PDZ"/>
</dbReference>
<keyword evidence="6" id="KW-1133">Transmembrane helix</keyword>
<keyword evidence="2 5" id="KW-0645">Protease</keyword>
<proteinExistence type="inferred from homology"/>
<evidence type="ECO:0000256" key="5">
    <source>
        <dbReference type="RuleBase" id="RU004404"/>
    </source>
</evidence>
<evidence type="ECO:0000259" key="7">
    <source>
        <dbReference type="PROSITE" id="PS50106"/>
    </source>
</evidence>
<dbReference type="Gene3D" id="3.90.226.10">
    <property type="entry name" value="2-enoyl-CoA Hydratase, Chain A, domain 1"/>
    <property type="match status" value="1"/>
</dbReference>
<dbReference type="SUPFAM" id="SSF52096">
    <property type="entry name" value="ClpP/crotonase"/>
    <property type="match status" value="1"/>
</dbReference>
<organism evidence="8 9">
    <name type="scientific">Azobacteroides pseudotrichonymphae genomovar. CFP2</name>
    <dbReference type="NCBI Taxonomy" id="511995"/>
    <lineage>
        <taxon>Bacteria</taxon>
        <taxon>Pseudomonadati</taxon>
        <taxon>Bacteroidota</taxon>
        <taxon>Bacteroidia</taxon>
        <taxon>Bacteroidales</taxon>
        <taxon>Candidatus Azobacteroides</taxon>
    </lineage>
</organism>
<dbReference type="GO" id="GO:0006508">
    <property type="term" value="P:proteolysis"/>
    <property type="evidence" value="ECO:0007669"/>
    <property type="project" value="UniProtKB-KW"/>
</dbReference>
<dbReference type="RefSeq" id="WP_012573436.1">
    <property type="nucleotide sequence ID" value="NC_011565.1"/>
</dbReference>
<comment type="similarity">
    <text evidence="1 5">Belongs to the peptidase S41A family.</text>
</comment>
<dbReference type="SMART" id="SM00245">
    <property type="entry name" value="TSPc"/>
    <property type="match status" value="1"/>
</dbReference>
<evidence type="ECO:0000313" key="9">
    <source>
        <dbReference type="Proteomes" id="UP000000723"/>
    </source>
</evidence>
<dbReference type="GO" id="GO:0007165">
    <property type="term" value="P:signal transduction"/>
    <property type="evidence" value="ECO:0007669"/>
    <property type="project" value="TreeGrafter"/>
</dbReference>
<dbReference type="SMART" id="SM00228">
    <property type="entry name" value="PDZ"/>
    <property type="match status" value="1"/>
</dbReference>
<reference evidence="9" key="1">
    <citation type="journal article" date="2008" name="Science">
        <title>Genome of an endosymbiont coupling N2 fixation to cellulolysis within RT protist cells in termite gut.</title>
        <authorList>
            <person name="Hongoh Y."/>
            <person name="Sharma V.K."/>
            <person name="Prakash T."/>
            <person name="Noda S."/>
            <person name="Toh H."/>
            <person name="Taylor T.D."/>
            <person name="Kudo T."/>
            <person name="Sakaki Y."/>
            <person name="Toyoda A."/>
            <person name="Hattori M."/>
            <person name="Ohkuma M."/>
        </authorList>
    </citation>
    <scope>NUCLEOTIDE SEQUENCE [LARGE SCALE GENOMIC DNA]</scope>
</reference>
<accession>B6YR53</accession>
<dbReference type="GO" id="GO:0030288">
    <property type="term" value="C:outer membrane-bounded periplasmic space"/>
    <property type="evidence" value="ECO:0007669"/>
    <property type="project" value="TreeGrafter"/>
</dbReference>
<dbReference type="EMBL" id="AP010656">
    <property type="protein sequence ID" value="BAG83675.1"/>
    <property type="molecule type" value="Genomic_DNA"/>
</dbReference>
<dbReference type="InterPro" id="IPR036034">
    <property type="entry name" value="PDZ_sf"/>
</dbReference>
<dbReference type="Gene3D" id="3.30.750.44">
    <property type="match status" value="1"/>
</dbReference>
<dbReference type="GO" id="GO:0008236">
    <property type="term" value="F:serine-type peptidase activity"/>
    <property type="evidence" value="ECO:0007669"/>
    <property type="project" value="UniProtKB-KW"/>
</dbReference>
<dbReference type="PROSITE" id="PS50106">
    <property type="entry name" value="PDZ"/>
    <property type="match status" value="1"/>
</dbReference>
<dbReference type="Pfam" id="PF03572">
    <property type="entry name" value="Peptidase_S41"/>
    <property type="match status" value="1"/>
</dbReference>
<dbReference type="NCBIfam" id="TIGR00225">
    <property type="entry name" value="prc"/>
    <property type="match status" value="1"/>
</dbReference>
<dbReference type="GO" id="GO:0004175">
    <property type="term" value="F:endopeptidase activity"/>
    <property type="evidence" value="ECO:0007669"/>
    <property type="project" value="TreeGrafter"/>
</dbReference>
<dbReference type="KEGG" id="aps:CFPG_412"/>
<dbReference type="InterPro" id="IPR029045">
    <property type="entry name" value="ClpP/crotonase-like_dom_sf"/>
</dbReference>
<dbReference type="InterPro" id="IPR005151">
    <property type="entry name" value="Tail-specific_protease"/>
</dbReference>
<dbReference type="STRING" id="511995.CFPG_412"/>
<feature type="transmembrane region" description="Helical" evidence="6">
    <location>
        <begin position="7"/>
        <end position="28"/>
    </location>
</feature>
<feature type="domain" description="PDZ" evidence="7">
    <location>
        <begin position="89"/>
        <end position="159"/>
    </location>
</feature>
<evidence type="ECO:0000256" key="3">
    <source>
        <dbReference type="ARBA" id="ARBA00022801"/>
    </source>
</evidence>
<dbReference type="OrthoDB" id="9812068at2"/>
<keyword evidence="6" id="KW-0812">Transmembrane</keyword>
<evidence type="ECO:0000256" key="1">
    <source>
        <dbReference type="ARBA" id="ARBA00009179"/>
    </source>
</evidence>
<gene>
    <name evidence="8" type="ordered locus">CFPG_412</name>
</gene>
<dbReference type="HOGENOM" id="CLU_017295_2_1_10"/>
<dbReference type="Gene3D" id="2.30.42.10">
    <property type="match status" value="1"/>
</dbReference>
<dbReference type="SUPFAM" id="SSF50156">
    <property type="entry name" value="PDZ domain-like"/>
    <property type="match status" value="1"/>
</dbReference>
<dbReference type="InterPro" id="IPR004447">
    <property type="entry name" value="Peptidase_S41A"/>
</dbReference>
<dbReference type="Pfam" id="PF17820">
    <property type="entry name" value="PDZ_6"/>
    <property type="match status" value="1"/>
</dbReference>
<evidence type="ECO:0000256" key="2">
    <source>
        <dbReference type="ARBA" id="ARBA00022670"/>
    </source>
</evidence>
<keyword evidence="6" id="KW-0472">Membrane</keyword>
<keyword evidence="9" id="KW-1185">Reference proteome</keyword>
<dbReference type="InterPro" id="IPR041489">
    <property type="entry name" value="PDZ_6"/>
</dbReference>
<dbReference type="PANTHER" id="PTHR32060:SF30">
    <property type="entry name" value="CARBOXY-TERMINAL PROCESSING PROTEASE CTPA"/>
    <property type="match status" value="1"/>
</dbReference>
<dbReference type="Proteomes" id="UP000000723">
    <property type="component" value="Chromosome"/>
</dbReference>
<sequence>MELKKRVCLVLSLVTGSLIIGIIIGNFISGRSLGRKLFLTPYNKFNVVLDILSKEYVDPIRMKDVTESAILHIINELDPYSIYIPSEELKQFDEDMEGYFGGIGINHLLFKDTVVIVNVIKGSSASQAGLLPGDRIVYINDSIFASNGITEEKVVKALRGGIGTCLKLGICRNSSDQIIEFRVKRKNILSTTVKSFYEIEKGIGFIKICDRFTHSTYNEFMHAIMNLLSLGCKSFIVDLRMNRGGAYDSAIKIVNEFLPGNKVIVYAKGKSFPRMVSVSNGNGILQNSQVVILIDKISASASEIVAGSIQDNDRGLIIGQCSFGKGLIQNQIGLSDGSAIRLTVARYYIPSGRNLHREYELKKLGDQIHSDKSYYGNNAKVDSTFVYHTLHGRSVYGGRGIIPDIFFLSSNASRLSSYYLDLEKKNIFNQFAFEYSDENRSMLNQFKDYSSMLEYLKKQPILEKIVNFASNNGVKKRILLINYSATQILNTAYAWIVSNFLGDDAFYPVYLNNDPVIIQAIEALRKGYAYPEAVETMKYKELIRY</sequence>
<dbReference type="CDD" id="cd07560">
    <property type="entry name" value="Peptidase_S41_CPP"/>
    <property type="match status" value="1"/>
</dbReference>
<dbReference type="eggNOG" id="COG0793">
    <property type="taxonomic scope" value="Bacteria"/>
</dbReference>
<keyword evidence="3 5" id="KW-0378">Hydrolase</keyword>
<dbReference type="CDD" id="cd06782">
    <property type="entry name" value="cpPDZ_CPP-like"/>
    <property type="match status" value="1"/>
</dbReference>
<name>B6YR53_AZOPC</name>
<dbReference type="PANTHER" id="PTHR32060">
    <property type="entry name" value="TAIL-SPECIFIC PROTEASE"/>
    <property type="match status" value="1"/>
</dbReference>
<evidence type="ECO:0000313" key="8">
    <source>
        <dbReference type="EMBL" id="BAG83675.1"/>
    </source>
</evidence>
<dbReference type="AlphaFoldDB" id="B6YR53"/>